<dbReference type="Pfam" id="PF07555">
    <property type="entry name" value="NAGidase"/>
    <property type="match status" value="1"/>
</dbReference>
<feature type="region of interest" description="Disordered" evidence="3">
    <location>
        <begin position="40"/>
        <end position="62"/>
    </location>
</feature>
<proteinExistence type="predicted"/>
<dbReference type="eggNOG" id="KOG3698">
    <property type="taxonomic scope" value="Eukaryota"/>
</dbReference>
<evidence type="ECO:0000259" key="5">
    <source>
        <dbReference type="PROSITE" id="PS52009"/>
    </source>
</evidence>
<dbReference type="GeneID" id="19250048"/>
<dbReference type="HOGENOM" id="CLU_001501_3_1_1"/>
<keyword evidence="4" id="KW-0732">Signal</keyword>
<dbReference type="InterPro" id="IPR015882">
    <property type="entry name" value="HEX_bac_N"/>
</dbReference>
<feature type="chain" id="PRO_5003238237" description="GH84 domain-containing protein" evidence="4">
    <location>
        <begin position="30"/>
        <end position="673"/>
    </location>
</feature>
<dbReference type="SUPFAM" id="SSF55545">
    <property type="entry name" value="beta-N-acetylhexosaminidase-like domain"/>
    <property type="match status" value="1"/>
</dbReference>
<dbReference type="Gene3D" id="3.30.379.10">
    <property type="entry name" value="Chitobiase/beta-hexosaminidase domain 2-like"/>
    <property type="match status" value="1"/>
</dbReference>
<dbReference type="SUPFAM" id="SSF51445">
    <property type="entry name" value="(Trans)glycosidases"/>
    <property type="match status" value="1"/>
</dbReference>
<dbReference type="PANTHER" id="PTHR13170:SF16">
    <property type="entry name" value="PROTEIN O-GLCNACASE"/>
    <property type="match status" value="1"/>
</dbReference>
<organism evidence="7">
    <name type="scientific">Metarhizium acridum (strain CQMa 102)</name>
    <dbReference type="NCBI Taxonomy" id="655827"/>
    <lineage>
        <taxon>Eukaryota</taxon>
        <taxon>Fungi</taxon>
        <taxon>Dikarya</taxon>
        <taxon>Ascomycota</taxon>
        <taxon>Pezizomycotina</taxon>
        <taxon>Sordariomycetes</taxon>
        <taxon>Hypocreomycetidae</taxon>
        <taxon>Hypocreales</taxon>
        <taxon>Clavicipitaceae</taxon>
        <taxon>Metarhizium</taxon>
    </lineage>
</organism>
<evidence type="ECO:0000313" key="6">
    <source>
        <dbReference type="EMBL" id="EFY88264.1"/>
    </source>
</evidence>
<dbReference type="KEGG" id="maw:19250048"/>
<evidence type="ECO:0000256" key="3">
    <source>
        <dbReference type="SAM" id="MobiDB-lite"/>
    </source>
</evidence>
<feature type="signal peptide" evidence="4">
    <location>
        <begin position="1"/>
        <end position="29"/>
    </location>
</feature>
<dbReference type="GO" id="GO:0015929">
    <property type="term" value="F:hexosaminidase activity"/>
    <property type="evidence" value="ECO:0007669"/>
    <property type="project" value="UniProtKB-ARBA"/>
</dbReference>
<keyword evidence="1" id="KW-0378">Hydrolase</keyword>
<dbReference type="EMBL" id="GL698514">
    <property type="protein sequence ID" value="EFY88264.1"/>
    <property type="molecule type" value="Genomic_DNA"/>
</dbReference>
<protein>
    <recommendedName>
        <fullName evidence="5">GH84 domain-containing protein</fullName>
    </recommendedName>
</protein>
<dbReference type="Pfam" id="PF02838">
    <property type="entry name" value="Glyco_hydro_20b"/>
    <property type="match status" value="1"/>
</dbReference>
<dbReference type="Proteomes" id="UP000002499">
    <property type="component" value="Unassembled WGS sequence"/>
</dbReference>
<evidence type="ECO:0000256" key="2">
    <source>
        <dbReference type="ARBA" id="ARBA00023295"/>
    </source>
</evidence>
<accession>E9E789</accession>
<sequence>MLKLYRAKCLWPILIALVASVLVPPDGAALDTQVILPGWDNSNDDDNNKVDQQRLPSSWPPPQQISTTGGWVALNRSVTIITDNVTDAATMHAVKAIVSSAGGTAILSSQLSGLGAQILIGTVKANGVAVAAANALTGKSANGLAAEGYVLASGKYQNQDTVVLNGVDTRGTFYAAQTLQQLVDGRQGVPGIKVRDWPLMPIRGSIEGFYGVPWSHRARLDQYVFYGKHKLNTYVYTPKDDTLLRANWRDLYNSSDLAQLKELVDTANANHVDFTFALSPGLSICYSSDSDFNATIAKFDQVRALGVRSFYVALDDIPLKFHCDSDKQKWPNQGNWHWIADAQVYYLNRIQKEYIEANGLIDLETVPTSYAGSAPDPYKGEFGTQLNKKIRIQWTGEGVFSANVTVESVVRADSTYVTDKLFFWDNFPVNDGKPNRLFLNPLTGRDADLYQHLLGFTSNPMVQSYASMIALANYGDYTWNGPAYNATASMAAALRELAGRNSPVYNAVVAFADLNQNWPYRTPATNAPQLSKDIATFWAACNASTEKANGTRALRDRLKLLTMLPDVLPRMAMKGFAADVAPWSTLAMQWATACQYLVAMLDALDKGDKDKAASEFAAAQIWVGKTTAKTVTGLDEKGQVVPNFITPIIGDGVFDAFLANATAMYKGQEMVLE</sequence>
<dbReference type="GO" id="GO:1901135">
    <property type="term" value="P:carbohydrate derivative metabolic process"/>
    <property type="evidence" value="ECO:0007669"/>
    <property type="project" value="UniProtKB-ARBA"/>
</dbReference>
<dbReference type="OrthoDB" id="9975416at2759"/>
<reference evidence="6 7" key="1">
    <citation type="journal article" date="2011" name="PLoS Genet.">
        <title>Genome sequencing and comparative transcriptomics of the model entomopathogenic fungi Metarhizium anisopliae and M. acridum.</title>
        <authorList>
            <person name="Gao Q."/>
            <person name="Jin K."/>
            <person name="Ying S.H."/>
            <person name="Zhang Y."/>
            <person name="Xiao G."/>
            <person name="Shang Y."/>
            <person name="Duan Z."/>
            <person name="Hu X."/>
            <person name="Xie X.Q."/>
            <person name="Zhou G."/>
            <person name="Peng G."/>
            <person name="Luo Z."/>
            <person name="Huang W."/>
            <person name="Wang B."/>
            <person name="Fang W."/>
            <person name="Wang S."/>
            <person name="Zhong Y."/>
            <person name="Ma L.J."/>
            <person name="St Leger R.J."/>
            <person name="Zhao G.P."/>
            <person name="Pei Y."/>
            <person name="Feng M.G."/>
            <person name="Xia Y."/>
            <person name="Wang C."/>
        </authorList>
    </citation>
    <scope>NUCLEOTIDE SEQUENCE [LARGE SCALE GENOMIC DNA]</scope>
    <source>
        <strain evidence="6 7">CQMa 102</strain>
    </source>
</reference>
<name>E9E789_METAQ</name>
<dbReference type="PROSITE" id="PS52009">
    <property type="entry name" value="GH84"/>
    <property type="match status" value="1"/>
</dbReference>
<gene>
    <name evidence="6" type="ORF">MAC_05737</name>
</gene>
<dbReference type="InParanoid" id="E9E789"/>
<dbReference type="InterPro" id="IPR017853">
    <property type="entry name" value="GH"/>
</dbReference>
<dbReference type="InterPro" id="IPR029018">
    <property type="entry name" value="Hex-like_dom2"/>
</dbReference>
<evidence type="ECO:0000256" key="1">
    <source>
        <dbReference type="ARBA" id="ARBA00022801"/>
    </source>
</evidence>
<evidence type="ECO:0000313" key="7">
    <source>
        <dbReference type="Proteomes" id="UP000002499"/>
    </source>
</evidence>
<dbReference type="STRING" id="655827.E9E789"/>
<dbReference type="Gene3D" id="3.20.20.80">
    <property type="entry name" value="Glycosidases"/>
    <property type="match status" value="1"/>
</dbReference>
<dbReference type="PANTHER" id="PTHR13170">
    <property type="entry name" value="O-GLCNACASE"/>
    <property type="match status" value="1"/>
</dbReference>
<keyword evidence="2" id="KW-0326">Glycosidase</keyword>
<dbReference type="InterPro" id="IPR011496">
    <property type="entry name" value="O-GlcNAcase_cat"/>
</dbReference>
<dbReference type="OMA" id="KVRDWPL"/>
<evidence type="ECO:0000256" key="4">
    <source>
        <dbReference type="SAM" id="SignalP"/>
    </source>
</evidence>
<dbReference type="InterPro" id="IPR051822">
    <property type="entry name" value="Glycosyl_Hydrolase_84"/>
</dbReference>
<keyword evidence="7" id="KW-1185">Reference proteome</keyword>
<feature type="domain" description="GH84" evidence="5">
    <location>
        <begin position="201"/>
        <end position="482"/>
    </location>
</feature>
<dbReference type="AlphaFoldDB" id="E9E789"/>